<keyword evidence="1" id="KW-0472">Membrane</keyword>
<name>A0A564Z5Z7_HYMDI</name>
<evidence type="ECO:0000313" key="2">
    <source>
        <dbReference type="EMBL" id="VUZ54870.1"/>
    </source>
</evidence>
<evidence type="ECO:0000256" key="1">
    <source>
        <dbReference type="SAM" id="Phobius"/>
    </source>
</evidence>
<dbReference type="Proteomes" id="UP000321570">
    <property type="component" value="Unassembled WGS sequence"/>
</dbReference>
<protein>
    <submittedName>
        <fullName evidence="2">Uncharacterized protein</fullName>
    </submittedName>
</protein>
<feature type="transmembrane region" description="Helical" evidence="1">
    <location>
        <begin position="12"/>
        <end position="32"/>
    </location>
</feature>
<keyword evidence="3" id="KW-1185">Reference proteome</keyword>
<accession>A0A564Z5Z7</accession>
<dbReference type="EMBL" id="CABIJS010000666">
    <property type="protein sequence ID" value="VUZ54870.1"/>
    <property type="molecule type" value="Genomic_DNA"/>
</dbReference>
<dbReference type="AlphaFoldDB" id="A0A564Z5Z7"/>
<reference evidence="2 3" key="1">
    <citation type="submission" date="2019-07" db="EMBL/GenBank/DDBJ databases">
        <authorList>
            <person name="Jastrzebski P J."/>
            <person name="Paukszto L."/>
            <person name="Jastrzebski P J."/>
        </authorList>
    </citation>
    <scope>NUCLEOTIDE SEQUENCE [LARGE SCALE GENOMIC DNA]</scope>
    <source>
        <strain evidence="2 3">WMS-il1</strain>
    </source>
</reference>
<organism evidence="2 3">
    <name type="scientific">Hymenolepis diminuta</name>
    <name type="common">Rat tapeworm</name>
    <dbReference type="NCBI Taxonomy" id="6216"/>
    <lineage>
        <taxon>Eukaryota</taxon>
        <taxon>Metazoa</taxon>
        <taxon>Spiralia</taxon>
        <taxon>Lophotrochozoa</taxon>
        <taxon>Platyhelminthes</taxon>
        <taxon>Cestoda</taxon>
        <taxon>Eucestoda</taxon>
        <taxon>Cyclophyllidea</taxon>
        <taxon>Hymenolepididae</taxon>
        <taxon>Hymenolepis</taxon>
    </lineage>
</organism>
<gene>
    <name evidence="2" type="ORF">WMSIL1_LOCUS12949</name>
</gene>
<feature type="transmembrane region" description="Helical" evidence="1">
    <location>
        <begin position="44"/>
        <end position="62"/>
    </location>
</feature>
<feature type="non-terminal residue" evidence="2">
    <location>
        <position position="1"/>
    </location>
</feature>
<proteinExistence type="predicted"/>
<keyword evidence="1" id="KW-0812">Transmembrane</keyword>
<evidence type="ECO:0000313" key="3">
    <source>
        <dbReference type="Proteomes" id="UP000321570"/>
    </source>
</evidence>
<sequence length="72" mass="7989">FLHNNNARLSVTGSYASCPSPLFLITLLSISLTRFNPRCGFFEHIFGLLNSCCSALQLLLALTQIKKMSILK</sequence>
<keyword evidence="1" id="KW-1133">Transmembrane helix</keyword>